<dbReference type="RefSeq" id="WP_125555460.1">
    <property type="nucleotide sequence ID" value="NZ_RBVX01000006.1"/>
</dbReference>
<feature type="domain" description="DnaB/C C-terminal" evidence="3">
    <location>
        <begin position="130"/>
        <end position="202"/>
    </location>
</feature>
<keyword evidence="6" id="KW-1185">Reference proteome</keyword>
<dbReference type="SUPFAM" id="SSF46785">
    <property type="entry name" value="Winged helix' DNA-binding domain"/>
    <property type="match status" value="1"/>
</dbReference>
<dbReference type="SUPFAM" id="SSF158499">
    <property type="entry name" value="DnaD domain-like"/>
    <property type="match status" value="1"/>
</dbReference>
<dbReference type="InterPro" id="IPR053162">
    <property type="entry name" value="DnaD"/>
</dbReference>
<accession>A0A3R9WUI0</accession>
<reference evidence="5 6" key="1">
    <citation type="submission" date="2018-10" db="EMBL/GenBank/DDBJ databases">
        <title>Draft genome sequence of Bacillus salarius IM0101, isolated from a hypersaline soil in Inner Mongolia, China.</title>
        <authorList>
            <person name="Yamprayoonswat W."/>
            <person name="Boonvisut S."/>
            <person name="Jumpathong W."/>
            <person name="Sittihan S."/>
            <person name="Ruangsuj P."/>
            <person name="Wanthongcharoen S."/>
            <person name="Thongpramul N."/>
            <person name="Pimmason S."/>
            <person name="Yu B."/>
            <person name="Yasawong M."/>
        </authorList>
    </citation>
    <scope>NUCLEOTIDE SEQUENCE [LARGE SCALE GENOMIC DNA]</scope>
    <source>
        <strain evidence="5 6">IM0101</strain>
    </source>
</reference>
<protein>
    <submittedName>
        <fullName evidence="5">DnaD domain protein</fullName>
    </submittedName>
</protein>
<evidence type="ECO:0000259" key="4">
    <source>
        <dbReference type="Pfam" id="PF21984"/>
    </source>
</evidence>
<dbReference type="PANTHER" id="PTHR37293:SF6">
    <property type="entry name" value="DNA REPLICATION PROTEIN DNAD"/>
    <property type="match status" value="1"/>
</dbReference>
<comment type="similarity">
    <text evidence="1">Belongs to the DnaB/DnaD family.</text>
</comment>
<dbReference type="Pfam" id="PF21984">
    <property type="entry name" value="DnaD_N"/>
    <property type="match status" value="1"/>
</dbReference>
<name>A0A3R9WUI0_9BACI</name>
<feature type="domain" description="DnaD N-terminal" evidence="4">
    <location>
        <begin position="17"/>
        <end position="110"/>
    </location>
</feature>
<dbReference type="Gene3D" id="1.10.10.630">
    <property type="entry name" value="DnaD domain-like"/>
    <property type="match status" value="1"/>
</dbReference>
<organism evidence="5 6">
    <name type="scientific">Salibacterium salarium</name>
    <dbReference type="NCBI Taxonomy" id="284579"/>
    <lineage>
        <taxon>Bacteria</taxon>
        <taxon>Bacillati</taxon>
        <taxon>Bacillota</taxon>
        <taxon>Bacilli</taxon>
        <taxon>Bacillales</taxon>
        <taxon>Bacillaceae</taxon>
    </lineage>
</organism>
<proteinExistence type="inferred from homology"/>
<dbReference type="OrthoDB" id="9770238at2"/>
<dbReference type="InterPro" id="IPR034829">
    <property type="entry name" value="DnaD-like_sf"/>
</dbReference>
<gene>
    <name evidence="5" type="ORF">D7Z54_08795</name>
</gene>
<dbReference type="InterPro" id="IPR036390">
    <property type="entry name" value="WH_DNA-bd_sf"/>
</dbReference>
<dbReference type="Gene3D" id="1.10.10.10">
    <property type="entry name" value="Winged helix-like DNA-binding domain superfamily/Winged helix DNA-binding domain"/>
    <property type="match status" value="1"/>
</dbReference>
<dbReference type="Proteomes" id="UP000275076">
    <property type="component" value="Unassembled WGS sequence"/>
</dbReference>
<sequence>MERPQIISLLQYGHTAVSKLLLDYYAKIGLNEPQMMILLHIHRFIEDNHPFPTPAELSERMSMSESECTELLRSLIKNDYLEMQKNQDDDQVMYETYSLTPLFRRIVQEQFSEAGAETEKDSSNQEGELYEIFEQEFSRPLSPMECETINVWMDQDKYKPELIKTALHEAVLAGKLNLRYIDRILHEWHKNGVRTHQEAKTYGENFRKHQTSKTTMKDKTKPPQYPNINWLDES</sequence>
<dbReference type="AlphaFoldDB" id="A0A3R9WUI0"/>
<evidence type="ECO:0000256" key="1">
    <source>
        <dbReference type="ARBA" id="ARBA00093462"/>
    </source>
</evidence>
<dbReference type="InterPro" id="IPR036388">
    <property type="entry name" value="WH-like_DNA-bd_sf"/>
</dbReference>
<dbReference type="Pfam" id="PF07261">
    <property type="entry name" value="DnaB_2"/>
    <property type="match status" value="1"/>
</dbReference>
<evidence type="ECO:0000313" key="5">
    <source>
        <dbReference type="EMBL" id="RSL33779.1"/>
    </source>
</evidence>
<dbReference type="NCBIfam" id="TIGR01446">
    <property type="entry name" value="DnaD_dom"/>
    <property type="match status" value="1"/>
</dbReference>
<dbReference type="PANTHER" id="PTHR37293">
    <property type="entry name" value="PHAGE REPLICATION PROTEIN-RELATED"/>
    <property type="match status" value="1"/>
</dbReference>
<dbReference type="InterPro" id="IPR006343">
    <property type="entry name" value="DnaB/C_C"/>
</dbReference>
<feature type="region of interest" description="Disordered" evidence="2">
    <location>
        <begin position="202"/>
        <end position="234"/>
    </location>
</feature>
<comment type="caution">
    <text evidence="5">The sequence shown here is derived from an EMBL/GenBank/DDBJ whole genome shotgun (WGS) entry which is preliminary data.</text>
</comment>
<dbReference type="InterPro" id="IPR053843">
    <property type="entry name" value="DnaD_N"/>
</dbReference>
<evidence type="ECO:0000259" key="3">
    <source>
        <dbReference type="Pfam" id="PF07261"/>
    </source>
</evidence>
<dbReference type="EMBL" id="RBVX01000006">
    <property type="protein sequence ID" value="RSL33779.1"/>
    <property type="molecule type" value="Genomic_DNA"/>
</dbReference>
<evidence type="ECO:0000313" key="6">
    <source>
        <dbReference type="Proteomes" id="UP000275076"/>
    </source>
</evidence>
<evidence type="ECO:0000256" key="2">
    <source>
        <dbReference type="SAM" id="MobiDB-lite"/>
    </source>
</evidence>